<proteinExistence type="predicted"/>
<evidence type="ECO:0000313" key="2">
    <source>
        <dbReference type="Proteomes" id="UP001152888"/>
    </source>
</evidence>
<sequence length="85" mass="8725">MQCTDDIEGSPASPTFIFIRPVQPGASDNIAGPPSLTTLRKLLSSIPVSFIVYSTASKISSPAIVSLSGITSSSSSVIVKTISTP</sequence>
<evidence type="ECO:0000313" key="1">
    <source>
        <dbReference type="EMBL" id="CAH1972066.1"/>
    </source>
</evidence>
<reference evidence="1" key="1">
    <citation type="submission" date="2022-03" db="EMBL/GenBank/DDBJ databases">
        <authorList>
            <person name="Sayadi A."/>
        </authorList>
    </citation>
    <scope>NUCLEOTIDE SEQUENCE</scope>
</reference>
<gene>
    <name evidence="1" type="ORF">ACAOBT_LOCUS9792</name>
</gene>
<keyword evidence="2" id="KW-1185">Reference proteome</keyword>
<organism evidence="1 2">
    <name type="scientific">Acanthoscelides obtectus</name>
    <name type="common">Bean weevil</name>
    <name type="synonym">Bruchus obtectus</name>
    <dbReference type="NCBI Taxonomy" id="200917"/>
    <lineage>
        <taxon>Eukaryota</taxon>
        <taxon>Metazoa</taxon>
        <taxon>Ecdysozoa</taxon>
        <taxon>Arthropoda</taxon>
        <taxon>Hexapoda</taxon>
        <taxon>Insecta</taxon>
        <taxon>Pterygota</taxon>
        <taxon>Neoptera</taxon>
        <taxon>Endopterygota</taxon>
        <taxon>Coleoptera</taxon>
        <taxon>Polyphaga</taxon>
        <taxon>Cucujiformia</taxon>
        <taxon>Chrysomeloidea</taxon>
        <taxon>Chrysomelidae</taxon>
        <taxon>Bruchinae</taxon>
        <taxon>Bruchini</taxon>
        <taxon>Acanthoscelides</taxon>
    </lineage>
</organism>
<name>A0A9P0PAK0_ACAOB</name>
<comment type="caution">
    <text evidence="1">The sequence shown here is derived from an EMBL/GenBank/DDBJ whole genome shotgun (WGS) entry which is preliminary data.</text>
</comment>
<dbReference type="AlphaFoldDB" id="A0A9P0PAK0"/>
<protein>
    <submittedName>
        <fullName evidence="1">Uncharacterized protein</fullName>
    </submittedName>
</protein>
<dbReference type="Proteomes" id="UP001152888">
    <property type="component" value="Unassembled WGS sequence"/>
</dbReference>
<accession>A0A9P0PAK0</accession>
<dbReference type="EMBL" id="CAKOFQ010006794">
    <property type="protein sequence ID" value="CAH1972066.1"/>
    <property type="molecule type" value="Genomic_DNA"/>
</dbReference>